<evidence type="ECO:0000256" key="4">
    <source>
        <dbReference type="ARBA" id="ARBA00022561"/>
    </source>
</evidence>
<dbReference type="InterPro" id="IPR003514">
    <property type="entry name" value="Microviridae_protein_F"/>
</dbReference>
<dbReference type="Gene3D" id="2.60.169.10">
    <property type="entry name" value="Microviridae F protein"/>
    <property type="match status" value="2"/>
</dbReference>
<evidence type="ECO:0000256" key="5">
    <source>
        <dbReference type="ARBA" id="ARBA00022844"/>
    </source>
</evidence>
<dbReference type="GO" id="GO:0039615">
    <property type="term" value="C:T=1 icosahedral viral capsid"/>
    <property type="evidence" value="ECO:0007669"/>
    <property type="project" value="UniProtKB-KW"/>
</dbReference>
<keyword evidence="3" id="KW-1140">T=1 icosahedral capsid protein</keyword>
<organism evidence="6">
    <name type="scientific">Microvirus mar41</name>
    <dbReference type="NCBI Taxonomy" id="2851176"/>
    <lineage>
        <taxon>Viruses</taxon>
        <taxon>Monodnaviria</taxon>
        <taxon>Sangervirae</taxon>
        <taxon>Phixviricota</taxon>
        <taxon>Malgrandaviricetes</taxon>
        <taxon>Petitvirales</taxon>
        <taxon>Microviridae</taxon>
    </lineage>
</organism>
<dbReference type="EMBL" id="MZ089787">
    <property type="protein sequence ID" value="QXN75197.1"/>
    <property type="molecule type" value="Genomic_DNA"/>
</dbReference>
<protein>
    <submittedName>
        <fullName evidence="6">Major capsid protein</fullName>
    </submittedName>
</protein>
<dbReference type="InterPro" id="IPR037002">
    <property type="entry name" value="Microviridae_protein_F_sf"/>
</dbReference>
<dbReference type="SUPFAM" id="SSF88645">
    <property type="entry name" value="ssDNA viruses"/>
    <property type="match status" value="1"/>
</dbReference>
<name>A0A8F5MJ12_9VIRU</name>
<evidence type="ECO:0000313" key="6">
    <source>
        <dbReference type="EMBL" id="QXN75197.1"/>
    </source>
</evidence>
<dbReference type="Pfam" id="PF02305">
    <property type="entry name" value="Phage_F"/>
    <property type="match status" value="1"/>
</dbReference>
<keyword evidence="5" id="KW-0946">Virion</keyword>
<keyword evidence="4" id="KW-0167">Capsid protein</keyword>
<dbReference type="InterPro" id="IPR016184">
    <property type="entry name" value="Capsid/spike_ssDNA_virus"/>
</dbReference>
<dbReference type="GO" id="GO:0005198">
    <property type="term" value="F:structural molecule activity"/>
    <property type="evidence" value="ECO:0007669"/>
    <property type="project" value="InterPro"/>
</dbReference>
<comment type="subcellular location">
    <subcellularLocation>
        <location evidence="1">Virion</location>
    </subcellularLocation>
</comment>
<reference evidence="6" key="1">
    <citation type="submission" date="2021-04" db="EMBL/GenBank/DDBJ databases">
        <title>Genomes of microviruses identified in yellow-bellied marmot fecal samples.</title>
        <authorList>
            <person name="Varsani A."/>
            <person name="Kraberger S."/>
            <person name="Chatterjee A."/>
            <person name="Richet C."/>
            <person name="Fontenele R.S."/>
            <person name="Schmidlin K."/>
            <person name="Blumstein D.T."/>
        </authorList>
    </citation>
    <scope>NUCLEOTIDE SEQUENCE</scope>
    <source>
        <strain evidence="6">Mar41</strain>
    </source>
</reference>
<comment type="similarity">
    <text evidence="2">Belongs to the microviridae F protein family.</text>
</comment>
<evidence type="ECO:0000256" key="2">
    <source>
        <dbReference type="ARBA" id="ARBA00009963"/>
    </source>
</evidence>
<evidence type="ECO:0000256" key="3">
    <source>
        <dbReference type="ARBA" id="ARBA00022431"/>
    </source>
</evidence>
<sequence length="632" mass="70120">MSKSRPVPMISHSVNGYSRYDIPENVAFSASAGILYPARVEFLNPRECRYIQVGGIVRANPAIVPTFTPFRIRLHRYFCPISLYHPEMRVNSSNYDQRTMSTNVLWINNYNPDSNVTSSAAANYTDLEYTSPRALISALGLAVGCRPLTNYSSIQHYVASPTGNDTLSSTPVLGACWVNADPVLAYYDIIRNYYAFSQVGEVSLALPGSQSMEAFSRGFILPRKGASGDAFLPAASVISPNYTTLTTSRPYWDQYLGRVSGLDEYFEQSFYPKPGATSTYYDRTGQLYGMICRCFGYSSSGVPYSNSEVFGTVITASRKDDLANSRSYSLYSFVANRLPYGVAPSMADRYSRLLANSSAPDVSITNIQTVRQLAIAAKTQAYADLLGAGGSRFTDWVKTFFAADVKHVDRPVLVYASSFYMNSSPIFNQSGSGTLGSYAGTLEAQSAFGKKQQRYCFQEPGYLIDLFSIVPLYYWAGIQKDYARYDKMDYFNPLFNEVGFQTVPFSAVGAANADAITVFGKEPAYNEFRASYDRVFGDLAYIPGLASGSQPNKIYTSWVQQRAPIIDNPDVPLGSGSVAYNQYERFVRFVDIEQTNSCFSSTFEDNFFVNLYYNVSSKSLVSKNFATNLATR</sequence>
<accession>A0A8F5MJ12</accession>
<proteinExistence type="inferred from homology"/>
<evidence type="ECO:0000256" key="1">
    <source>
        <dbReference type="ARBA" id="ARBA00004328"/>
    </source>
</evidence>